<accession>A0ABS5VID3</accession>
<dbReference type="EMBL" id="JAHEWS010000029">
    <property type="protein sequence ID" value="MBT1589255.1"/>
    <property type="molecule type" value="Genomic_DNA"/>
</dbReference>
<protein>
    <recommendedName>
        <fullName evidence="3">Lipoprotein</fullName>
    </recommendedName>
</protein>
<dbReference type="RefSeq" id="WP_214529152.1">
    <property type="nucleotide sequence ID" value="NZ_JAHEWO010000006.1"/>
</dbReference>
<comment type="caution">
    <text evidence="1">The sequence shown here is derived from an EMBL/GenBank/DDBJ whole genome shotgun (WGS) entry which is preliminary data.</text>
</comment>
<sequence>MTALKQWIAVTVTTIAIVGTTAGCSGGHMENRPTQEPANAKRSIQQLVDDTTDALGGTWTVQEGPRLGTCEDERGVGEGVNYTYIKSRADRGDVEQGIRTLEKLWGERGLDTKRFSDPDASYSGVDGSGDGVANIGFQSSDLGGGDTVSGTSACAAGDYVEMRERERS</sequence>
<organism evidence="1 2">
    <name type="scientific">Curtobacterium aurantiacum</name>
    <dbReference type="NCBI Taxonomy" id="3236919"/>
    <lineage>
        <taxon>Bacteria</taxon>
        <taxon>Bacillati</taxon>
        <taxon>Actinomycetota</taxon>
        <taxon>Actinomycetes</taxon>
        <taxon>Micrococcales</taxon>
        <taxon>Microbacteriaceae</taxon>
        <taxon>Curtobacterium</taxon>
    </lineage>
</organism>
<dbReference type="Proteomes" id="UP001519641">
    <property type="component" value="Unassembled WGS sequence"/>
</dbReference>
<evidence type="ECO:0000313" key="2">
    <source>
        <dbReference type="Proteomes" id="UP001519641"/>
    </source>
</evidence>
<evidence type="ECO:0008006" key="3">
    <source>
        <dbReference type="Google" id="ProtNLM"/>
    </source>
</evidence>
<proteinExistence type="predicted"/>
<dbReference type="PROSITE" id="PS51257">
    <property type="entry name" value="PROKAR_LIPOPROTEIN"/>
    <property type="match status" value="1"/>
</dbReference>
<reference evidence="1 2" key="1">
    <citation type="submission" date="2021-05" db="EMBL/GenBank/DDBJ databases">
        <title>Whole genome sequence of Curtobacterium flaccumfaciens pv. flaccumfaciens strain CFBP 8819.</title>
        <authorList>
            <person name="Osdaghi E."/>
            <person name="Taghouti G."/>
            <person name="Portier P."/>
            <person name="Fazliarab A."/>
            <person name="Taghavi S.M."/>
            <person name="Briand M."/>
            <person name="Le-Saux M."/>
            <person name="Jacques M.-A."/>
        </authorList>
    </citation>
    <scope>NUCLEOTIDE SEQUENCE [LARGE SCALE GENOMIC DNA]</scope>
    <source>
        <strain evidence="1 2">CFBP 8819</strain>
    </source>
</reference>
<name>A0ABS5VID3_9MICO</name>
<keyword evidence="2" id="KW-1185">Reference proteome</keyword>
<evidence type="ECO:0000313" key="1">
    <source>
        <dbReference type="EMBL" id="MBT1589255.1"/>
    </source>
</evidence>
<gene>
    <name evidence="1" type="ORF">KK097_15670</name>
</gene>